<accession>A0A418NP27</accession>
<protein>
    <submittedName>
        <fullName evidence="3">Uncharacterized protein</fullName>
    </submittedName>
</protein>
<keyword evidence="2" id="KW-0812">Transmembrane</keyword>
<dbReference type="AlphaFoldDB" id="A0A418NP27"/>
<evidence type="ECO:0000256" key="2">
    <source>
        <dbReference type="SAM" id="Phobius"/>
    </source>
</evidence>
<sequence>MALFSADKKSLPAWLPWLLAAAGIIAAFWIVMALTADPDPDAARYDGTANSGRNPGYSDAATGEGGTTPNGPVAIYGSAGLRSLGSMTGREVELSDVPVNEVVGDIGFTVGRGTNETLVIVDSDYAQGTAIEGGANVSVTGMVQAFPGDLPADISEQVDADNPAMIVASAVTPAG</sequence>
<feature type="region of interest" description="Disordered" evidence="1">
    <location>
        <begin position="45"/>
        <end position="70"/>
    </location>
</feature>
<feature type="transmembrane region" description="Helical" evidence="2">
    <location>
        <begin position="14"/>
        <end position="34"/>
    </location>
</feature>
<comment type="caution">
    <text evidence="3">The sequence shown here is derived from an EMBL/GenBank/DDBJ whole genome shotgun (WGS) entry which is preliminary data.</text>
</comment>
<name>A0A418NP27_9SPHN</name>
<organism evidence="3 4">
    <name type="scientific">Aurantiacibacter zhengii</name>
    <dbReference type="NCBI Taxonomy" id="2307003"/>
    <lineage>
        <taxon>Bacteria</taxon>
        <taxon>Pseudomonadati</taxon>
        <taxon>Pseudomonadota</taxon>
        <taxon>Alphaproteobacteria</taxon>
        <taxon>Sphingomonadales</taxon>
        <taxon>Erythrobacteraceae</taxon>
        <taxon>Aurantiacibacter</taxon>
    </lineage>
</organism>
<dbReference type="Proteomes" id="UP000286576">
    <property type="component" value="Unassembled WGS sequence"/>
</dbReference>
<dbReference type="RefSeq" id="WP_119587862.1">
    <property type="nucleotide sequence ID" value="NZ_CAWODQ010000028.1"/>
</dbReference>
<dbReference type="OrthoDB" id="7411232at2"/>
<reference evidence="3 4" key="1">
    <citation type="submission" date="2018-08" db="EMBL/GenBank/DDBJ databases">
        <title>Erythrobacter zhengii sp.nov., a bacterium isolated from deep-sea sediment.</title>
        <authorList>
            <person name="Fang C."/>
            <person name="Wu Y.-H."/>
            <person name="Sun C."/>
            <person name="Wang H."/>
            <person name="Cheng H."/>
            <person name="Meng F.-X."/>
            <person name="Wang C.-S."/>
            <person name="Xu X.-W."/>
        </authorList>
    </citation>
    <scope>NUCLEOTIDE SEQUENCE [LARGE SCALE GENOMIC DNA]</scope>
    <source>
        <strain evidence="3 4">V18</strain>
    </source>
</reference>
<keyword evidence="2" id="KW-0472">Membrane</keyword>
<gene>
    <name evidence="3" type="ORF">D2V07_15690</name>
</gene>
<evidence type="ECO:0000313" key="4">
    <source>
        <dbReference type="Proteomes" id="UP000286576"/>
    </source>
</evidence>
<dbReference type="EMBL" id="QXFL01000008">
    <property type="protein sequence ID" value="RIV83918.1"/>
    <property type="molecule type" value="Genomic_DNA"/>
</dbReference>
<evidence type="ECO:0000256" key="1">
    <source>
        <dbReference type="SAM" id="MobiDB-lite"/>
    </source>
</evidence>
<evidence type="ECO:0000313" key="3">
    <source>
        <dbReference type="EMBL" id="RIV83918.1"/>
    </source>
</evidence>
<keyword evidence="2" id="KW-1133">Transmembrane helix</keyword>
<proteinExistence type="predicted"/>
<keyword evidence="4" id="KW-1185">Reference proteome</keyword>